<proteinExistence type="predicted"/>
<dbReference type="AlphaFoldDB" id="A0A7V4AMV4"/>
<dbReference type="Pfam" id="PF07843">
    <property type="entry name" value="DUF1634"/>
    <property type="match status" value="1"/>
</dbReference>
<feature type="transmembrane region" description="Helical" evidence="1">
    <location>
        <begin position="38"/>
        <end position="61"/>
    </location>
</feature>
<keyword evidence="1" id="KW-0812">Transmembrane</keyword>
<gene>
    <name evidence="2" type="ORF">ENT80_06340</name>
</gene>
<comment type="caution">
    <text evidence="2">The sequence shown here is derived from an EMBL/GenBank/DDBJ whole genome shotgun (WGS) entry which is preliminary data.</text>
</comment>
<organism evidence="2">
    <name type="scientific">Thermus tengchongensis</name>
    <dbReference type="NCBI Taxonomy" id="1214928"/>
    <lineage>
        <taxon>Bacteria</taxon>
        <taxon>Thermotogati</taxon>
        <taxon>Deinococcota</taxon>
        <taxon>Deinococci</taxon>
        <taxon>Thermales</taxon>
        <taxon>Thermaceae</taxon>
        <taxon>Thermus</taxon>
    </lineage>
</organism>
<accession>A0A7V4AMV4</accession>
<protein>
    <submittedName>
        <fullName evidence="2">DUF1634 domain-containing protein</fullName>
    </submittedName>
</protein>
<evidence type="ECO:0000313" key="2">
    <source>
        <dbReference type="EMBL" id="HGN85771.1"/>
    </source>
</evidence>
<evidence type="ECO:0000256" key="1">
    <source>
        <dbReference type="SAM" id="Phobius"/>
    </source>
</evidence>
<reference evidence="2" key="1">
    <citation type="journal article" date="2020" name="mSystems">
        <title>Genome- and Community-Level Interaction Insights into Carbon Utilization and Element Cycling Functions of Hydrothermarchaeota in Hydrothermal Sediment.</title>
        <authorList>
            <person name="Zhou Z."/>
            <person name="Liu Y."/>
            <person name="Xu W."/>
            <person name="Pan J."/>
            <person name="Luo Z.H."/>
            <person name="Li M."/>
        </authorList>
    </citation>
    <scope>NUCLEOTIDE SEQUENCE [LARGE SCALE GENOMIC DNA]</scope>
    <source>
        <strain evidence="2">SpSt-611</strain>
    </source>
</reference>
<name>A0A7V4AMV4_9DEIN</name>
<feature type="transmembrane region" description="Helical" evidence="1">
    <location>
        <begin position="70"/>
        <end position="87"/>
    </location>
</feature>
<dbReference type="EMBL" id="DTAB01000361">
    <property type="protein sequence ID" value="HGN85771.1"/>
    <property type="molecule type" value="Genomic_DNA"/>
</dbReference>
<dbReference type="InterPro" id="IPR012861">
    <property type="entry name" value="DUF1634"/>
</dbReference>
<keyword evidence="1" id="KW-1133">Transmembrane helix</keyword>
<sequence>MVLLGGLGYLAAHGDTPAGVGPSSSWSIWPPSLDPLSLLQLGLLLLILTPVARVALSVFLFTRRLEEKDYDFALITLWVLLVLLASLL</sequence>
<keyword evidence="1" id="KW-0472">Membrane</keyword>